<dbReference type="Pfam" id="PF12901">
    <property type="entry name" value="SUZ-C"/>
    <property type="match status" value="1"/>
</dbReference>
<reference evidence="9" key="1">
    <citation type="submission" date="2020-11" db="EMBL/GenBank/DDBJ databases">
        <authorList>
            <person name="Tran Van P."/>
        </authorList>
    </citation>
    <scope>NUCLEOTIDE SEQUENCE</scope>
</reference>
<evidence type="ECO:0008006" key="10">
    <source>
        <dbReference type="Google" id="ProtNLM"/>
    </source>
</evidence>
<keyword evidence="3" id="KW-0677">Repeat</keyword>
<evidence type="ECO:0000313" key="9">
    <source>
        <dbReference type="EMBL" id="CAD7258306.1"/>
    </source>
</evidence>
<dbReference type="PANTHER" id="PTHR12913:SF1">
    <property type="entry name" value="COLD SHOCK DOMAIN-CONTAINING PROTEIN E1"/>
    <property type="match status" value="1"/>
</dbReference>
<feature type="compositionally biased region" description="Polar residues" evidence="6">
    <location>
        <begin position="38"/>
        <end position="62"/>
    </location>
</feature>
<dbReference type="CDD" id="cd04458">
    <property type="entry name" value="CSP_CDS"/>
    <property type="match status" value="4"/>
</dbReference>
<comment type="subcellular location">
    <subcellularLocation>
        <location evidence="1">Cytoplasm</location>
    </subcellularLocation>
</comment>
<dbReference type="Pfam" id="PF00313">
    <property type="entry name" value="CSD"/>
    <property type="match status" value="5"/>
</dbReference>
<dbReference type="FunFam" id="2.40.50.140:FF:000055">
    <property type="entry name" value="Cold shock domain containing E1, RNA-binding"/>
    <property type="match status" value="1"/>
</dbReference>
<feature type="region of interest" description="Disordered" evidence="6">
    <location>
        <begin position="38"/>
        <end position="145"/>
    </location>
</feature>
<evidence type="ECO:0000259" key="7">
    <source>
        <dbReference type="PROSITE" id="PS51857"/>
    </source>
</evidence>
<feature type="domain" description="CSD" evidence="7">
    <location>
        <begin position="675"/>
        <end position="742"/>
    </location>
</feature>
<dbReference type="EMBL" id="OC000783">
    <property type="protein sequence ID" value="CAD7258306.1"/>
    <property type="molecule type" value="Genomic_DNA"/>
</dbReference>
<dbReference type="SUPFAM" id="SSF50249">
    <property type="entry name" value="Nucleic acid-binding proteins"/>
    <property type="match status" value="5"/>
</dbReference>
<evidence type="ECO:0000256" key="1">
    <source>
        <dbReference type="ARBA" id="ARBA00004496"/>
    </source>
</evidence>
<feature type="domain" description="CSD" evidence="7">
    <location>
        <begin position="867"/>
        <end position="932"/>
    </location>
</feature>
<dbReference type="PROSITE" id="PS51938">
    <property type="entry name" value="SUZ_C"/>
    <property type="match status" value="1"/>
</dbReference>
<feature type="domain" description="SUZ-C" evidence="8">
    <location>
        <begin position="1129"/>
        <end position="1169"/>
    </location>
</feature>
<dbReference type="PROSITE" id="PS00352">
    <property type="entry name" value="CSD_1"/>
    <property type="match status" value="2"/>
</dbReference>
<dbReference type="PANTHER" id="PTHR12913">
    <property type="entry name" value="UNR PROTEIN N-RAS UPSTREAM GENE PROTEIN"/>
    <property type="match status" value="1"/>
</dbReference>
<gene>
    <name evidence="9" type="ORF">TSIB3V08_LOCUS2544</name>
</gene>
<dbReference type="SUPFAM" id="SSF53098">
    <property type="entry name" value="Ribonuclease H-like"/>
    <property type="match status" value="1"/>
</dbReference>
<dbReference type="InterPro" id="IPR019844">
    <property type="entry name" value="CSD_CS"/>
</dbReference>
<organism evidence="9">
    <name type="scientific">Timema shepardi</name>
    <name type="common">Walking stick</name>
    <dbReference type="NCBI Taxonomy" id="629360"/>
    <lineage>
        <taxon>Eukaryota</taxon>
        <taxon>Metazoa</taxon>
        <taxon>Ecdysozoa</taxon>
        <taxon>Arthropoda</taxon>
        <taxon>Hexapoda</taxon>
        <taxon>Insecta</taxon>
        <taxon>Pterygota</taxon>
        <taxon>Neoptera</taxon>
        <taxon>Polyneoptera</taxon>
        <taxon>Phasmatodea</taxon>
        <taxon>Timematodea</taxon>
        <taxon>Timematoidea</taxon>
        <taxon>Timematidae</taxon>
        <taxon>Timema</taxon>
    </lineage>
</organism>
<keyword evidence="4" id="KW-0694">RNA-binding</keyword>
<feature type="compositionally biased region" description="Polar residues" evidence="6">
    <location>
        <begin position="104"/>
        <end position="119"/>
    </location>
</feature>
<feature type="compositionally biased region" description="Low complexity" evidence="6">
    <location>
        <begin position="67"/>
        <end position="95"/>
    </location>
</feature>
<dbReference type="GO" id="GO:0005737">
    <property type="term" value="C:cytoplasm"/>
    <property type="evidence" value="ECO:0007669"/>
    <property type="project" value="UniProtKB-SubCell"/>
</dbReference>
<dbReference type="AlphaFoldDB" id="A0A7R9APS1"/>
<proteinExistence type="inferred from homology"/>
<feature type="region of interest" description="Disordered" evidence="6">
    <location>
        <begin position="1154"/>
        <end position="1182"/>
    </location>
</feature>
<protein>
    <recommendedName>
        <fullName evidence="10">Cold shock domain-containing protein E1</fullName>
    </recommendedName>
</protein>
<evidence type="ECO:0000256" key="4">
    <source>
        <dbReference type="ARBA" id="ARBA00022884"/>
    </source>
</evidence>
<accession>A0A7R9APS1</accession>
<feature type="domain" description="CSD" evidence="7">
    <location>
        <begin position="1057"/>
        <end position="1121"/>
    </location>
</feature>
<feature type="region of interest" description="Disordered" evidence="6">
    <location>
        <begin position="765"/>
        <end position="798"/>
    </location>
</feature>
<evidence type="ECO:0000259" key="8">
    <source>
        <dbReference type="PROSITE" id="PS51938"/>
    </source>
</evidence>
<dbReference type="GO" id="GO:0003723">
    <property type="term" value="F:RNA binding"/>
    <property type="evidence" value="ECO:0007669"/>
    <property type="project" value="UniProtKB-KW"/>
</dbReference>
<feature type="compositionally biased region" description="Low complexity" evidence="6">
    <location>
        <begin position="120"/>
        <end position="143"/>
    </location>
</feature>
<feature type="domain" description="CSD" evidence="7">
    <location>
        <begin position="147"/>
        <end position="211"/>
    </location>
</feature>
<keyword evidence="2" id="KW-0963">Cytoplasm</keyword>
<name>A0A7R9APS1_TIMSH</name>
<dbReference type="Pfam" id="PF23456">
    <property type="entry name" value="CSDE1"/>
    <property type="match status" value="2"/>
</dbReference>
<dbReference type="InterPro" id="IPR011129">
    <property type="entry name" value="CSD"/>
</dbReference>
<comment type="similarity">
    <text evidence="5">Belongs to the UNR family.</text>
</comment>
<dbReference type="InterPro" id="IPR024642">
    <property type="entry name" value="SUZ-C"/>
</dbReference>
<dbReference type="Gene3D" id="2.40.50.140">
    <property type="entry name" value="Nucleic acid-binding proteins"/>
    <property type="match status" value="7"/>
</dbReference>
<dbReference type="SMART" id="SM00357">
    <property type="entry name" value="CSP"/>
    <property type="match status" value="5"/>
</dbReference>
<evidence type="ECO:0000256" key="6">
    <source>
        <dbReference type="SAM" id="MobiDB-lite"/>
    </source>
</evidence>
<dbReference type="InterPro" id="IPR002059">
    <property type="entry name" value="CSP_DNA-bd"/>
</dbReference>
<dbReference type="PROSITE" id="PS51857">
    <property type="entry name" value="CSD_2"/>
    <property type="match status" value="5"/>
</dbReference>
<dbReference type="GO" id="GO:1905172">
    <property type="term" value="F:RISC complex binding"/>
    <property type="evidence" value="ECO:0007669"/>
    <property type="project" value="UniProtKB-ARBA"/>
</dbReference>
<sequence>MSNNPQWKSFQSPAMNSDSAILDYKPLTITSNSTATPNFHNLSNGTHFNSGNNHYQDLQSSPKEIPNNLYSSKASSSNSYSPQYDSYSSSNNSRSGGRFPIGTFTGNEGSSNIYNGDTMSSPPVSNANNSTNNSSYNDSSQNNQGTRETGIIEKLLHSYGFIQCCERQARLFFHFSQFNGNIEHLKIGDPVEFEMTYDRRTGKPIASAVTKIAPEVVLSEERVTGTVTTELRAEGSGGDTQGRISYENRGECFFLPYNKDDVEGNVTLCSGDKVSFQIATNQRGNLGACHIRLENPAHPVKYQGVICSMKESFGFIERADVVKEIFFHFSEAKTVKDELRLGDDVEFIIQTRNGKEVACNITRLEAGSVVFEDVCTEVVKGQVLKPLERGQQARQHQNDPLPGRIRYRAPDHSEVEIPFGDKDQRGDFTLNRSPSTRKRLHTVMEEMVLPVLELIQFVDTRWSSEYNMLSRLHAVRKAVGAELANSENNIEILTEVEWKQAAGIVEVLGPLADATKEINKALKSRFSFYDSDPIFCPSMLCDPRFRGVLIDDMVAVNTLAIEVKKLSDKSSLEPNVKDEHPSCSSSSSGLWSSFDSIPNTTQPAIDNNSEVKDYLNEPRVPISGGGKRVLENTLMSPRHGDWVQFRIATDRRDQLQRATNISLQEESFNVSGERREQGAVVALKDGFGFIRCAERESRLFFHFNEVLDVDRDICVNDEVEFTIVQEQISFSNSRQSAIRIKHLPVGTVQFEVVIEKNVSGVITKEIPPQNGNFGTRSPTKTNSQSPTNGNEKTSESGVIQYQVNGTKKSIYFFPKDCDQKSLPHIGDKVDFNISQVKRSKELVAVDVKVVSKNQVKNGLGRSNSLPLCQGFIAALKDGFGFIETIAHDREVFFHFSNFEGEPEKLELGVEVEYNLGTRGSSGSCLSAENVRVLPRGTIELPPTDGEILEGTVVRPLRSVNPDQTQYAGLVQVIPEKGPKGASLLQNPCQSSRIAEELTTLFPIPSFTNPQEDEKGAEYEFGIMGLVSKRELLQAGDPVTFQVDSSGRASNIVAVRKKRRAIVDAVKGLFGFLAYEVDEGKKLFFHMSEVKDSSGLQQGDQVEFVLVTNQRTGKSSACNVTKVSDAPRQERPERLISRLRTISVDESGPKLILVRQPRGPDGTKGFTDDVRQQRAPGVVPVVE</sequence>
<dbReference type="InterPro" id="IPR012337">
    <property type="entry name" value="RNaseH-like_sf"/>
</dbReference>
<feature type="domain" description="CSD" evidence="7">
    <location>
        <begin position="301"/>
        <end position="363"/>
    </location>
</feature>
<evidence type="ECO:0000256" key="5">
    <source>
        <dbReference type="ARBA" id="ARBA00044751"/>
    </source>
</evidence>
<dbReference type="InterPro" id="IPR056400">
    <property type="entry name" value="CSDE1"/>
</dbReference>
<feature type="compositionally biased region" description="Polar residues" evidence="6">
    <location>
        <begin position="769"/>
        <end position="798"/>
    </location>
</feature>
<dbReference type="InterPro" id="IPR012340">
    <property type="entry name" value="NA-bd_OB-fold"/>
</dbReference>
<evidence type="ECO:0000256" key="3">
    <source>
        <dbReference type="ARBA" id="ARBA00022737"/>
    </source>
</evidence>
<evidence type="ECO:0000256" key="2">
    <source>
        <dbReference type="ARBA" id="ARBA00022490"/>
    </source>
</evidence>